<dbReference type="KEGG" id="buz:AYM40_32535"/>
<dbReference type="InterPro" id="IPR018634">
    <property type="entry name" value="ChrB_C"/>
</dbReference>
<dbReference type="EMBL" id="CP014579">
    <property type="protein sequence ID" value="ANB76882.1"/>
    <property type="molecule type" value="Genomic_DNA"/>
</dbReference>
<feature type="domain" description="ChrB C-terminal" evidence="1">
    <location>
        <begin position="7"/>
        <end position="40"/>
    </location>
</feature>
<dbReference type="STRING" id="1804984.AYM40_32535"/>
<keyword evidence="3" id="KW-1185">Reference proteome</keyword>
<gene>
    <name evidence="2" type="ORF">AYM40_32535</name>
</gene>
<protein>
    <recommendedName>
        <fullName evidence="1">ChrB C-terminal domain-containing protein</fullName>
    </recommendedName>
</protein>
<accession>A0A160FUV8</accession>
<proteinExistence type="predicted"/>
<organism evidence="2 3">
    <name type="scientific">Paraburkholderia phytofirmans OLGA172</name>
    <dbReference type="NCBI Taxonomy" id="1417228"/>
    <lineage>
        <taxon>Bacteria</taxon>
        <taxon>Pseudomonadati</taxon>
        <taxon>Pseudomonadota</taxon>
        <taxon>Betaproteobacteria</taxon>
        <taxon>Burkholderiales</taxon>
        <taxon>Burkholderiaceae</taxon>
        <taxon>Paraburkholderia</taxon>
    </lineage>
</organism>
<name>A0A160FUV8_9BURK</name>
<dbReference type="Proteomes" id="UP000076852">
    <property type="component" value="Chromosome 2"/>
</dbReference>
<dbReference type="AlphaFoldDB" id="A0A160FUV8"/>
<evidence type="ECO:0000313" key="2">
    <source>
        <dbReference type="EMBL" id="ANB76882.1"/>
    </source>
</evidence>
<reference evidence="2 3" key="1">
    <citation type="journal article" date="2016" name="Gene">
        <title>PacBio SMRT assembly of a complex multi-replicon genome reveals chlorocatechol degradative operon in a region of genome plasticity.</title>
        <authorList>
            <person name="Ricker N."/>
            <person name="Shen S.Y."/>
            <person name="Goordial J."/>
            <person name="Jin S."/>
            <person name="Fulthorpe R.R."/>
        </authorList>
    </citation>
    <scope>NUCLEOTIDE SEQUENCE [LARGE SCALE GENOMIC DNA]</scope>
    <source>
        <strain evidence="2 3">OLGA172</strain>
    </source>
</reference>
<evidence type="ECO:0000313" key="3">
    <source>
        <dbReference type="Proteomes" id="UP000076852"/>
    </source>
</evidence>
<dbReference type="OrthoDB" id="6605953at2"/>
<evidence type="ECO:0000259" key="1">
    <source>
        <dbReference type="Pfam" id="PF09828"/>
    </source>
</evidence>
<dbReference type="Pfam" id="PF09828">
    <property type="entry name" value="ChrB_C"/>
    <property type="match status" value="1"/>
</dbReference>
<sequence length="63" mass="7237">MAGNNARGLWVDRVASAWLIRRFIDPKARFLWLDSPEACPPEASGLYTISVELSRHFDDDHEH</sequence>